<dbReference type="AlphaFoldDB" id="A0A182FY17"/>
<reference evidence="1" key="2">
    <citation type="submission" date="2022-08" db="UniProtKB">
        <authorList>
            <consortium name="EnsemblMetazoa"/>
        </authorList>
    </citation>
    <scope>IDENTIFICATION</scope>
    <source>
        <strain evidence="1">STECLA/ALBI9_A</strain>
    </source>
</reference>
<dbReference type="EnsemblMetazoa" id="AALB014523-RA">
    <property type="protein sequence ID" value="AALB014523-PA"/>
    <property type="gene ID" value="AALB014523"/>
</dbReference>
<name>A0A182FY17_ANOAL</name>
<sequence>MASVRRYSGYKIHFNDELINCDCRASVVSS</sequence>
<reference evidence="1 2" key="1">
    <citation type="journal article" date="2017" name="G3 (Bethesda)">
        <title>The Physical Genome Mapping of Anopheles albimanus Corrected Scaffold Misassemblies and Identified Interarm Rearrangements in Genus Anopheles.</title>
        <authorList>
            <person name="Artemov G.N."/>
            <person name="Peery A.N."/>
            <person name="Jiang X."/>
            <person name="Tu Z."/>
            <person name="Stegniy V.N."/>
            <person name="Sharakhova M.V."/>
            <person name="Sharakhov I.V."/>
        </authorList>
    </citation>
    <scope>NUCLEOTIDE SEQUENCE [LARGE SCALE GENOMIC DNA]</scope>
    <source>
        <strain evidence="1 2">ALBI9_A</strain>
    </source>
</reference>
<accession>A0A182FY17</accession>
<organism evidence="1 2">
    <name type="scientific">Anopheles albimanus</name>
    <name type="common">New world malaria mosquito</name>
    <dbReference type="NCBI Taxonomy" id="7167"/>
    <lineage>
        <taxon>Eukaryota</taxon>
        <taxon>Metazoa</taxon>
        <taxon>Ecdysozoa</taxon>
        <taxon>Arthropoda</taxon>
        <taxon>Hexapoda</taxon>
        <taxon>Insecta</taxon>
        <taxon>Pterygota</taxon>
        <taxon>Neoptera</taxon>
        <taxon>Endopterygota</taxon>
        <taxon>Diptera</taxon>
        <taxon>Nematocera</taxon>
        <taxon>Culicoidea</taxon>
        <taxon>Culicidae</taxon>
        <taxon>Anophelinae</taxon>
        <taxon>Anopheles</taxon>
    </lineage>
</organism>
<evidence type="ECO:0000313" key="1">
    <source>
        <dbReference type="EnsemblMetazoa" id="AALB014523-PA"/>
    </source>
</evidence>
<keyword evidence="2" id="KW-1185">Reference proteome</keyword>
<proteinExistence type="predicted"/>
<evidence type="ECO:0000313" key="2">
    <source>
        <dbReference type="Proteomes" id="UP000069272"/>
    </source>
</evidence>
<protein>
    <submittedName>
        <fullName evidence="1">Uncharacterized protein</fullName>
    </submittedName>
</protein>
<dbReference type="Proteomes" id="UP000069272">
    <property type="component" value="Chromosome 3L"/>
</dbReference>